<dbReference type="AlphaFoldDB" id="A0A9Q3BW68"/>
<reference evidence="1" key="1">
    <citation type="submission" date="2021-03" db="EMBL/GenBank/DDBJ databases">
        <title>Draft genome sequence of rust myrtle Austropuccinia psidii MF-1, a brazilian biotype.</title>
        <authorList>
            <person name="Quecine M.C."/>
            <person name="Pachon D.M.R."/>
            <person name="Bonatelli M.L."/>
            <person name="Correr F.H."/>
            <person name="Franceschini L.M."/>
            <person name="Leite T.F."/>
            <person name="Margarido G.R.A."/>
            <person name="Almeida C.A."/>
            <person name="Ferrarezi J.A."/>
            <person name="Labate C.A."/>
        </authorList>
    </citation>
    <scope>NUCLEOTIDE SEQUENCE</scope>
    <source>
        <strain evidence="1">MF-1</strain>
    </source>
</reference>
<dbReference type="SUPFAM" id="SSF56672">
    <property type="entry name" value="DNA/RNA polymerases"/>
    <property type="match status" value="1"/>
</dbReference>
<dbReference type="EMBL" id="AVOT02002932">
    <property type="protein sequence ID" value="MBW0471977.1"/>
    <property type="molecule type" value="Genomic_DNA"/>
</dbReference>
<protein>
    <submittedName>
        <fullName evidence="1">Uncharacterized protein</fullName>
    </submittedName>
</protein>
<sequence>MRHEHGKHDWSWWKAEIITKFSNNSWRFIIENAFESVIFSSEKDKSLTWFLKHKDRLSALHPDLSDSMINMKIFRKCGGELEHAIKCRCVEPCSTEEYIKAMEDIITRTRIRVSPNKHTCREEFVTDQLVEAQINPLLSSKIRYEIIDVLYTCKNAFASDNEPLGAIRRHEVDITLHIDQPYLLVLIIPAYQEGARAGEALEKNIQEMIQLCVLRNVGHNEEVEVTTPVIIAWSNDNSRMVGDFRALNTYTVPDRYPIPRLQETMTQLSKDKYVTSIDA</sequence>
<dbReference type="Proteomes" id="UP000765509">
    <property type="component" value="Unassembled WGS sequence"/>
</dbReference>
<dbReference type="InterPro" id="IPR043128">
    <property type="entry name" value="Rev_trsase/Diguanyl_cyclase"/>
</dbReference>
<gene>
    <name evidence="1" type="ORF">O181_011692</name>
</gene>
<comment type="caution">
    <text evidence="1">The sequence shown here is derived from an EMBL/GenBank/DDBJ whole genome shotgun (WGS) entry which is preliminary data.</text>
</comment>
<evidence type="ECO:0000313" key="1">
    <source>
        <dbReference type="EMBL" id="MBW0471977.1"/>
    </source>
</evidence>
<evidence type="ECO:0000313" key="2">
    <source>
        <dbReference type="Proteomes" id="UP000765509"/>
    </source>
</evidence>
<name>A0A9Q3BW68_9BASI</name>
<dbReference type="OrthoDB" id="6776860at2759"/>
<dbReference type="Gene3D" id="3.30.70.270">
    <property type="match status" value="1"/>
</dbReference>
<dbReference type="InterPro" id="IPR043502">
    <property type="entry name" value="DNA/RNA_pol_sf"/>
</dbReference>
<organism evidence="1 2">
    <name type="scientific">Austropuccinia psidii MF-1</name>
    <dbReference type="NCBI Taxonomy" id="1389203"/>
    <lineage>
        <taxon>Eukaryota</taxon>
        <taxon>Fungi</taxon>
        <taxon>Dikarya</taxon>
        <taxon>Basidiomycota</taxon>
        <taxon>Pucciniomycotina</taxon>
        <taxon>Pucciniomycetes</taxon>
        <taxon>Pucciniales</taxon>
        <taxon>Sphaerophragmiaceae</taxon>
        <taxon>Austropuccinia</taxon>
    </lineage>
</organism>
<keyword evidence="2" id="KW-1185">Reference proteome</keyword>
<dbReference type="Gene3D" id="3.10.10.10">
    <property type="entry name" value="HIV Type 1 Reverse Transcriptase, subunit A, domain 1"/>
    <property type="match status" value="1"/>
</dbReference>
<proteinExistence type="predicted"/>
<accession>A0A9Q3BW68</accession>